<feature type="region of interest" description="Disordered" evidence="1">
    <location>
        <begin position="1"/>
        <end position="29"/>
    </location>
</feature>
<dbReference type="RefSeq" id="WP_319703502.1">
    <property type="nucleotide sequence ID" value="NZ_JARAWJ010000040.1"/>
</dbReference>
<dbReference type="EMBL" id="JARAWJ010000040">
    <property type="protein sequence ID" value="MDX3042705.1"/>
    <property type="molecule type" value="Genomic_DNA"/>
</dbReference>
<evidence type="ECO:0000313" key="2">
    <source>
        <dbReference type="EMBL" id="MDX3042705.1"/>
    </source>
</evidence>
<keyword evidence="3" id="KW-1185">Reference proteome</keyword>
<comment type="caution">
    <text evidence="2">The sequence shown here is derived from an EMBL/GenBank/DDBJ whole genome shotgun (WGS) entry which is preliminary data.</text>
</comment>
<feature type="compositionally biased region" description="Basic and acidic residues" evidence="1">
    <location>
        <begin position="13"/>
        <end position="29"/>
    </location>
</feature>
<gene>
    <name evidence="2" type="ORF">PV383_36835</name>
</gene>
<evidence type="ECO:0000256" key="1">
    <source>
        <dbReference type="SAM" id="MobiDB-lite"/>
    </source>
</evidence>
<sequence>MSQQRRPALSEAEQARLADRPVRDPDPKRNAAYWARIDRIVAEAPPLSNEQRAVIRTAFHGARMQGAA</sequence>
<proteinExistence type="predicted"/>
<name>A0ABU4MZE2_9ACTN</name>
<reference evidence="2 3" key="1">
    <citation type="journal article" date="2023" name="Microb. Genom.">
        <title>Mesoterricola silvestris gen. nov., sp. nov., Mesoterricola sediminis sp. nov., Geothrix oryzae sp. nov., Geothrix edaphica sp. nov., Geothrix rubra sp. nov., and Geothrix limicola sp. nov., six novel members of Acidobacteriota isolated from soils.</title>
        <authorList>
            <person name="Weisberg A.J."/>
            <person name="Pearce E."/>
            <person name="Kramer C.G."/>
            <person name="Chang J.H."/>
            <person name="Clarke C.R."/>
        </authorList>
    </citation>
    <scope>NUCLEOTIDE SEQUENCE [LARGE SCALE GENOMIC DNA]</scope>
    <source>
        <strain evidence="2 3">NE20-4-1</strain>
    </source>
</reference>
<accession>A0ABU4MZE2</accession>
<dbReference type="Proteomes" id="UP001282474">
    <property type="component" value="Unassembled WGS sequence"/>
</dbReference>
<evidence type="ECO:0000313" key="3">
    <source>
        <dbReference type="Proteomes" id="UP001282474"/>
    </source>
</evidence>
<organism evidence="2 3">
    <name type="scientific">Streptomyces caniscabiei</name>
    <dbReference type="NCBI Taxonomy" id="2746961"/>
    <lineage>
        <taxon>Bacteria</taxon>
        <taxon>Bacillati</taxon>
        <taxon>Actinomycetota</taxon>
        <taxon>Actinomycetes</taxon>
        <taxon>Kitasatosporales</taxon>
        <taxon>Streptomycetaceae</taxon>
        <taxon>Streptomyces</taxon>
    </lineage>
</organism>
<protein>
    <submittedName>
        <fullName evidence="2">Uncharacterized protein</fullName>
    </submittedName>
</protein>